<dbReference type="Proteomes" id="UP001497457">
    <property type="component" value="Chromosome 5rd"/>
</dbReference>
<dbReference type="AlphaFoldDB" id="A0ABC9F136"/>
<sequence length="785" mass="89050">MAWENATTNLYNHAAMQKHISNISCPQEFLGTFYQNMGRKMWQVNTMILTNAILAGVIVVIGAYAQKYRHHPLARFIFLGATTLFLPIISYVVSTIGTNNNDYISEDKDGLSPSAATCHGGFHQYSVVSWAFLVQIVVVNTSVIVAVDDREGRNKGPPIRLFVQGIWTLYLGISTMGPITNNMWPLHLELMLFTIFCAKIVLKYFAFEKARRSLAFGRNPRLIFGYMKQLQRQEASQLGEPLAGEDAPPPLLVMGEEGLQVEKQPHGYVCRDVSGTTLINNTGLVTADKVWQLDDKLPKSRPQLKDICLSFALFKLLRCRFARYELTNAGSIKTMNFFWSLLLKDREHARVFGVITDELSFVQDYYFSSLPVSYSRYWLPIVNVSISLLSIGYCLVAASFIIKGLRFDWKPKYEHQMRCDFWCTERDLLSIKKNKEFGFFLFDDVPLFFLLALVVIAEVRYIASYIFSNWTKVALICHHINHATLQQCSPHMQKWFGLLLKCKCELMKHWDEKIGQSSILVVHPRTTPLLVLRRVLGLPELDRSVKIPEAVKVCIIRTVRSYYSSEHQLSNGTESLRRSRGERFLWACSSSGTSDTILTWHIATCILEVRHPYRHDFWPESDNKITATHLSRYCAYLMAWSPELLPDDEEWSSSLYAIVKKDVKCALTPLAGCTGGGSLSPEAEYERVTQLLMRANSKNRVLNSGMVLGNQLVELMLIEGEERAWRVLAEFWSEMILYIASSDNVRGHLEAIARGGELITLLWALLTHAGITSRPGTASGDAGDV</sequence>
<evidence type="ECO:0000259" key="2">
    <source>
        <dbReference type="Pfam" id="PF13968"/>
    </source>
</evidence>
<dbReference type="Pfam" id="PF13968">
    <property type="entry name" value="DUF4220"/>
    <property type="match status" value="1"/>
</dbReference>
<dbReference type="InterPro" id="IPR025315">
    <property type="entry name" value="DUF4220"/>
</dbReference>
<dbReference type="EMBL" id="OZ075115">
    <property type="protein sequence ID" value="CAL5067194.1"/>
    <property type="molecule type" value="Genomic_DNA"/>
</dbReference>
<keyword evidence="4" id="KW-1185">Reference proteome</keyword>
<feature type="transmembrane region" description="Helical" evidence="1">
    <location>
        <begin position="127"/>
        <end position="147"/>
    </location>
</feature>
<feature type="transmembrane region" description="Helical" evidence="1">
    <location>
        <begin position="42"/>
        <end position="64"/>
    </location>
</feature>
<dbReference type="Pfam" id="PF04578">
    <property type="entry name" value="DUF594"/>
    <property type="match status" value="1"/>
</dbReference>
<dbReference type="InterPro" id="IPR007658">
    <property type="entry name" value="DUF594"/>
</dbReference>
<proteinExistence type="predicted"/>
<feature type="transmembrane region" description="Helical" evidence="1">
    <location>
        <begin position="159"/>
        <end position="180"/>
    </location>
</feature>
<organism evidence="3 4">
    <name type="scientific">Urochloa decumbens</name>
    <dbReference type="NCBI Taxonomy" id="240449"/>
    <lineage>
        <taxon>Eukaryota</taxon>
        <taxon>Viridiplantae</taxon>
        <taxon>Streptophyta</taxon>
        <taxon>Embryophyta</taxon>
        <taxon>Tracheophyta</taxon>
        <taxon>Spermatophyta</taxon>
        <taxon>Magnoliopsida</taxon>
        <taxon>Liliopsida</taxon>
        <taxon>Poales</taxon>
        <taxon>Poaceae</taxon>
        <taxon>PACMAD clade</taxon>
        <taxon>Panicoideae</taxon>
        <taxon>Panicodae</taxon>
        <taxon>Paniceae</taxon>
        <taxon>Melinidinae</taxon>
        <taxon>Urochloa</taxon>
    </lineage>
</organism>
<gene>
    <name evidence="3" type="ORF">URODEC1_LOCUS100854</name>
</gene>
<evidence type="ECO:0000313" key="3">
    <source>
        <dbReference type="EMBL" id="CAL5067194.1"/>
    </source>
</evidence>
<evidence type="ECO:0000256" key="1">
    <source>
        <dbReference type="SAM" id="Phobius"/>
    </source>
</evidence>
<accession>A0ABC9F136</accession>
<reference evidence="3" key="1">
    <citation type="submission" date="2024-10" db="EMBL/GenBank/DDBJ databases">
        <authorList>
            <person name="Ryan C."/>
        </authorList>
    </citation>
    <scope>NUCLEOTIDE SEQUENCE [LARGE SCALE GENOMIC DNA]</scope>
</reference>
<protein>
    <recommendedName>
        <fullName evidence="2">DUF4220 domain-containing protein</fullName>
    </recommendedName>
</protein>
<name>A0ABC9F136_9POAL</name>
<keyword evidence="1" id="KW-1133">Transmembrane helix</keyword>
<feature type="domain" description="DUF4220" evidence="2">
    <location>
        <begin position="81"/>
        <end position="520"/>
    </location>
</feature>
<keyword evidence="1" id="KW-0472">Membrane</keyword>
<feature type="transmembrane region" description="Helical" evidence="1">
    <location>
        <begin position="186"/>
        <end position="206"/>
    </location>
</feature>
<keyword evidence="1" id="KW-0812">Transmembrane</keyword>
<feature type="transmembrane region" description="Helical" evidence="1">
    <location>
        <begin position="76"/>
        <end position="93"/>
    </location>
</feature>
<dbReference type="PANTHER" id="PTHR31325">
    <property type="entry name" value="OS01G0798800 PROTEIN-RELATED"/>
    <property type="match status" value="1"/>
</dbReference>
<evidence type="ECO:0000313" key="4">
    <source>
        <dbReference type="Proteomes" id="UP001497457"/>
    </source>
</evidence>
<feature type="transmembrane region" description="Helical" evidence="1">
    <location>
        <begin position="377"/>
        <end position="402"/>
    </location>
</feature>
<feature type="transmembrane region" description="Helical" evidence="1">
    <location>
        <begin position="445"/>
        <end position="463"/>
    </location>
</feature>